<name>A0A383RGH1_PAEAL</name>
<dbReference type="RefSeq" id="WP_138188230.1">
    <property type="nucleotide sequence ID" value="NZ_LS992241.1"/>
</dbReference>
<protein>
    <submittedName>
        <fullName evidence="1">Uncharacterized protein</fullName>
    </submittedName>
</protein>
<proteinExistence type="predicted"/>
<reference evidence="2" key="1">
    <citation type="submission" date="2018-08" db="EMBL/GenBank/DDBJ databases">
        <authorList>
            <person name="Chevrot R."/>
        </authorList>
    </citation>
    <scope>NUCLEOTIDE SEQUENCE [LARGE SCALE GENOMIC DNA]</scope>
</reference>
<dbReference type="AlphaFoldDB" id="A0A383RGH1"/>
<evidence type="ECO:0000313" key="2">
    <source>
        <dbReference type="Proteomes" id="UP000304148"/>
    </source>
</evidence>
<gene>
    <name evidence="1" type="ORF">PBLR_14617</name>
</gene>
<dbReference type="EMBL" id="LS992241">
    <property type="protein sequence ID" value="SYX86195.1"/>
    <property type="molecule type" value="Genomic_DNA"/>
</dbReference>
<accession>A0A383RGH1</accession>
<evidence type="ECO:0000313" key="1">
    <source>
        <dbReference type="EMBL" id="SYX86195.1"/>
    </source>
</evidence>
<organism evidence="1 2">
    <name type="scientific">Paenibacillus alvei</name>
    <name type="common">Bacillus alvei</name>
    <dbReference type="NCBI Taxonomy" id="44250"/>
    <lineage>
        <taxon>Bacteria</taxon>
        <taxon>Bacillati</taxon>
        <taxon>Bacillota</taxon>
        <taxon>Bacilli</taxon>
        <taxon>Bacillales</taxon>
        <taxon>Paenibacillaceae</taxon>
        <taxon>Paenibacillus</taxon>
    </lineage>
</organism>
<dbReference type="Proteomes" id="UP000304148">
    <property type="component" value="Chromosome"/>
</dbReference>
<sequence length="268" mass="31744">MNPFEKIFGYQILSRLEDAGTFVVTSHERVWLKTMLAHPAASEAFSEDTITKLNGILSSEIRMDTSHNLIEKAKSKEKHVYHPMLKPLRRYITSGTGIRISYAIKGGRINEEHEGFPYKLEYSIIKREWYLLWYHRQHRSLMNTKLRNITSLTAESIPPAESEYILAKLTRLRDRRKSEVVIEVIREYNRELSRILYAFSCFETEVLYDEEQRSYQIRIRLPWNEHEFLLSKIRFLGKRVRVKDSAYLQKRMLDTASMALARYEESSV</sequence>
<dbReference type="PROSITE" id="PS52050">
    <property type="entry name" value="WYL"/>
    <property type="match status" value="1"/>
</dbReference>